<sequence length="226" mass="24744">QVEFNFACGIEGDLARELVDTGISVGGNIIDWEAEGDCGIDFSGLVPTRIDENICLNLDVSTMIVYVSALTNGHNDRKLRSKVLSQQAEWEKVRPVKPILDKLFEGRKLFACESAVRSFKSIVAILGGEGEKRRAESLLSCVTVVPDTICRSLRVGGHIKEKSMAVFGTGLAIKAITVTANGGFVRAASKQVIFFFFFFSLIFYGRTDISKIKTIKLCKLLGKEGI</sequence>
<keyword evidence="1" id="KW-1133">Transmembrane helix</keyword>
<feature type="transmembrane region" description="Helical" evidence="1">
    <location>
        <begin position="191"/>
        <end position="207"/>
    </location>
</feature>
<dbReference type="AlphaFoldDB" id="A0ABD0YSR9"/>
<name>A0ABD0YSR9_9HEMI</name>
<dbReference type="PANTHER" id="PTHR13379">
    <property type="entry name" value="UNCHARACTERIZED DUF1308"/>
    <property type="match status" value="1"/>
</dbReference>
<evidence type="ECO:0000256" key="1">
    <source>
        <dbReference type="SAM" id="Phobius"/>
    </source>
</evidence>
<dbReference type="PANTHER" id="PTHR13379:SF0">
    <property type="entry name" value="UPF0415 PROTEIN C7ORF25"/>
    <property type="match status" value="1"/>
</dbReference>
<keyword evidence="4" id="KW-1185">Reference proteome</keyword>
<dbReference type="EMBL" id="JBFDAA010000014">
    <property type="protein sequence ID" value="KAL1122234.1"/>
    <property type="molecule type" value="Genomic_DNA"/>
</dbReference>
<evidence type="ECO:0000259" key="2">
    <source>
        <dbReference type="Pfam" id="PF07000"/>
    </source>
</evidence>
<dbReference type="Pfam" id="PF07000">
    <property type="entry name" value="DUF1308"/>
    <property type="match status" value="1"/>
</dbReference>
<reference evidence="3 4" key="1">
    <citation type="submission" date="2024-07" db="EMBL/GenBank/DDBJ databases">
        <title>Chromosome-level genome assembly of the water stick insect Ranatra chinensis (Heteroptera: Nepidae).</title>
        <authorList>
            <person name="Liu X."/>
        </authorList>
    </citation>
    <scope>NUCLEOTIDE SEQUENCE [LARGE SCALE GENOMIC DNA]</scope>
    <source>
        <strain evidence="3">Cailab_2021Rc</strain>
        <tissue evidence="3">Muscle</tissue>
    </source>
</reference>
<evidence type="ECO:0000313" key="3">
    <source>
        <dbReference type="EMBL" id="KAL1122234.1"/>
    </source>
</evidence>
<keyword evidence="1" id="KW-0472">Membrane</keyword>
<protein>
    <recommendedName>
        <fullName evidence="2">DUF1308 domain-containing protein</fullName>
    </recommendedName>
</protein>
<accession>A0ABD0YSR9</accession>
<keyword evidence="1" id="KW-0812">Transmembrane</keyword>
<feature type="non-terminal residue" evidence="3">
    <location>
        <position position="1"/>
    </location>
</feature>
<evidence type="ECO:0000313" key="4">
    <source>
        <dbReference type="Proteomes" id="UP001558652"/>
    </source>
</evidence>
<gene>
    <name evidence="3" type="ORF">AAG570_003639</name>
</gene>
<dbReference type="InterPro" id="IPR010733">
    <property type="entry name" value="DUF1308"/>
</dbReference>
<dbReference type="Proteomes" id="UP001558652">
    <property type="component" value="Unassembled WGS sequence"/>
</dbReference>
<feature type="transmembrane region" description="Helical" evidence="1">
    <location>
        <begin position="164"/>
        <end position="185"/>
    </location>
</feature>
<comment type="caution">
    <text evidence="3">The sequence shown here is derived from an EMBL/GenBank/DDBJ whole genome shotgun (WGS) entry which is preliminary data.</text>
</comment>
<feature type="domain" description="DUF1308" evidence="2">
    <location>
        <begin position="56"/>
        <end position="196"/>
    </location>
</feature>
<proteinExistence type="predicted"/>
<organism evidence="3 4">
    <name type="scientific">Ranatra chinensis</name>
    <dbReference type="NCBI Taxonomy" id="642074"/>
    <lineage>
        <taxon>Eukaryota</taxon>
        <taxon>Metazoa</taxon>
        <taxon>Ecdysozoa</taxon>
        <taxon>Arthropoda</taxon>
        <taxon>Hexapoda</taxon>
        <taxon>Insecta</taxon>
        <taxon>Pterygota</taxon>
        <taxon>Neoptera</taxon>
        <taxon>Paraneoptera</taxon>
        <taxon>Hemiptera</taxon>
        <taxon>Heteroptera</taxon>
        <taxon>Panheteroptera</taxon>
        <taxon>Nepomorpha</taxon>
        <taxon>Nepidae</taxon>
        <taxon>Ranatrinae</taxon>
        <taxon>Ranatra</taxon>
    </lineage>
</organism>